<comment type="caution">
    <text evidence="4">The sequence shown here is derived from an EMBL/GenBank/DDBJ whole genome shotgun (WGS) entry which is preliminary data.</text>
</comment>
<dbReference type="GO" id="GO:0016491">
    <property type="term" value="F:oxidoreductase activity"/>
    <property type="evidence" value="ECO:0007669"/>
    <property type="project" value="UniProtKB-KW"/>
</dbReference>
<evidence type="ECO:0000256" key="1">
    <source>
        <dbReference type="ARBA" id="ARBA00007118"/>
    </source>
</evidence>
<sequence>MNIYEMVARSRSYRRFYENYKVSMETLTSLVDLSRLTPSAANLQPLRYIISNDPVTNGSIFETLTWAAYLKDWPGPSEGERPSAYIVILGEKKHSKTAAWDMGIAAQTIMLGATEAGLGGCIVGSIKKEALSEALQVPDELEVLLVLALGKPKEMVLLETLKPGQDIKYWRDSRKVHHVPKRPLEEVLIKSFERQEEQ</sequence>
<dbReference type="RefSeq" id="WP_008870667.1">
    <property type="nucleotide sequence ID" value="NZ_ACJN02000003.1"/>
</dbReference>
<dbReference type="PANTHER" id="PTHR43673">
    <property type="entry name" value="NAD(P)H NITROREDUCTASE YDGI-RELATED"/>
    <property type="match status" value="1"/>
</dbReference>
<organism evidence="4 5">
    <name type="scientific">Desulfonatronospira thiodismutans ASO3-1</name>
    <dbReference type="NCBI Taxonomy" id="555779"/>
    <lineage>
        <taxon>Bacteria</taxon>
        <taxon>Pseudomonadati</taxon>
        <taxon>Thermodesulfobacteriota</taxon>
        <taxon>Desulfovibrionia</taxon>
        <taxon>Desulfovibrionales</taxon>
        <taxon>Desulfonatronovibrionaceae</taxon>
        <taxon>Desulfonatronospira</taxon>
    </lineage>
</organism>
<keyword evidence="5" id="KW-1185">Reference proteome</keyword>
<evidence type="ECO:0000259" key="3">
    <source>
        <dbReference type="Pfam" id="PF00881"/>
    </source>
</evidence>
<protein>
    <submittedName>
        <fullName evidence="4">Nitroreductase</fullName>
    </submittedName>
</protein>
<comment type="similarity">
    <text evidence="1">Belongs to the nitroreductase family.</text>
</comment>
<dbReference type="OrthoDB" id="9804207at2"/>
<dbReference type="PANTHER" id="PTHR43673:SF10">
    <property type="entry name" value="NADH DEHYDROGENASE_NAD(P)H NITROREDUCTASE XCC3605-RELATED"/>
    <property type="match status" value="1"/>
</dbReference>
<keyword evidence="2" id="KW-0560">Oxidoreductase</keyword>
<evidence type="ECO:0000313" key="5">
    <source>
        <dbReference type="Proteomes" id="UP000005496"/>
    </source>
</evidence>
<dbReference type="eggNOG" id="COG0778">
    <property type="taxonomic scope" value="Bacteria"/>
</dbReference>
<dbReference type="AlphaFoldDB" id="D6SRJ3"/>
<evidence type="ECO:0000256" key="2">
    <source>
        <dbReference type="ARBA" id="ARBA00023002"/>
    </source>
</evidence>
<proteinExistence type="inferred from homology"/>
<dbReference type="EMBL" id="ACJN02000003">
    <property type="protein sequence ID" value="EFI33309.1"/>
    <property type="molecule type" value="Genomic_DNA"/>
</dbReference>
<dbReference type="Pfam" id="PF00881">
    <property type="entry name" value="Nitroreductase"/>
    <property type="match status" value="1"/>
</dbReference>
<accession>D6SRJ3</accession>
<reference evidence="4" key="1">
    <citation type="submission" date="2010-05" db="EMBL/GenBank/DDBJ databases">
        <title>The draft genome of Desulfonatronospira thiodismutans ASO3-1.</title>
        <authorList>
            <consortium name="US DOE Joint Genome Institute (JGI-PGF)"/>
            <person name="Lucas S."/>
            <person name="Copeland A."/>
            <person name="Lapidus A."/>
            <person name="Cheng J.-F."/>
            <person name="Bruce D."/>
            <person name="Goodwin L."/>
            <person name="Pitluck S."/>
            <person name="Chertkov O."/>
            <person name="Brettin T."/>
            <person name="Detter J.C."/>
            <person name="Han C."/>
            <person name="Land M.L."/>
            <person name="Hauser L."/>
            <person name="Kyrpides N."/>
            <person name="Mikhailova N."/>
            <person name="Muyzer G."/>
            <person name="Woyke T."/>
        </authorList>
    </citation>
    <scope>NUCLEOTIDE SEQUENCE [LARGE SCALE GENOMIC DNA]</scope>
    <source>
        <strain evidence="4">ASO3-1</strain>
    </source>
</reference>
<dbReference type="CDD" id="cd02062">
    <property type="entry name" value="Nitro_FMN_reductase"/>
    <property type="match status" value="1"/>
</dbReference>
<dbReference type="Proteomes" id="UP000005496">
    <property type="component" value="Unassembled WGS sequence"/>
</dbReference>
<dbReference type="Gene3D" id="2.20.180.10">
    <property type="entry name" value="putative fmn-dependent nitroreductase like domains"/>
    <property type="match status" value="1"/>
</dbReference>
<dbReference type="InterPro" id="IPR000415">
    <property type="entry name" value="Nitroreductase-like"/>
</dbReference>
<dbReference type="InterPro" id="IPR023312">
    <property type="entry name" value="Put_nitroreductase_C_bac"/>
</dbReference>
<evidence type="ECO:0000313" key="4">
    <source>
        <dbReference type="EMBL" id="EFI33309.1"/>
    </source>
</evidence>
<dbReference type="Gene3D" id="3.40.109.10">
    <property type="entry name" value="NADH Oxidase"/>
    <property type="match status" value="1"/>
</dbReference>
<dbReference type="InterPro" id="IPR029479">
    <property type="entry name" value="Nitroreductase"/>
</dbReference>
<gene>
    <name evidence="4" type="ORF">Dthio_PD0636</name>
</gene>
<name>D6SRJ3_9BACT</name>
<dbReference type="SUPFAM" id="SSF55469">
    <property type="entry name" value="FMN-dependent nitroreductase-like"/>
    <property type="match status" value="1"/>
</dbReference>
<feature type="domain" description="Nitroreductase" evidence="3">
    <location>
        <begin position="11"/>
        <end position="151"/>
    </location>
</feature>